<feature type="transmembrane region" description="Helical" evidence="1">
    <location>
        <begin position="281"/>
        <end position="299"/>
    </location>
</feature>
<evidence type="ECO:0000256" key="1">
    <source>
        <dbReference type="SAM" id="Phobius"/>
    </source>
</evidence>
<keyword evidence="1" id="KW-0472">Membrane</keyword>
<feature type="transmembrane region" description="Helical" evidence="1">
    <location>
        <begin position="12"/>
        <end position="33"/>
    </location>
</feature>
<name>A0ABR8PDC7_9LACO</name>
<evidence type="ECO:0000313" key="2">
    <source>
        <dbReference type="EMBL" id="MBD7895292.1"/>
    </source>
</evidence>
<keyword evidence="1" id="KW-1133">Transmembrane helix</keyword>
<feature type="transmembrane region" description="Helical" evidence="1">
    <location>
        <begin position="63"/>
        <end position="81"/>
    </location>
</feature>
<proteinExistence type="predicted"/>
<gene>
    <name evidence="2" type="ORF">H9564_06195</name>
</gene>
<evidence type="ECO:0000313" key="3">
    <source>
        <dbReference type="Proteomes" id="UP000616837"/>
    </source>
</evidence>
<feature type="transmembrane region" description="Helical" evidence="1">
    <location>
        <begin position="451"/>
        <end position="471"/>
    </location>
</feature>
<comment type="caution">
    <text evidence="2">The sequence shown here is derived from an EMBL/GenBank/DDBJ whole genome shotgun (WGS) entry which is preliminary data.</text>
</comment>
<sequence>MKFIFVPITAYLVYVWLLFIATGLVAFFCMQSFSGEKTLQSFYFSIIYLIAPYHLYLTLTNYVLGEAIAYIFIPIILLGMYKLLYKGEWITLAIGMTLMAYSHYVSLFISVEVCLLIGVCYLIQNRNIDISQVLSLLKSVILFVFLSFWQFVPLITDYIGKGLARPKPGFWLMQNLGDFIVSAFSNFATNRGGIGLALILASLIGWKLIDKNSKYMWGYLLGVLMVLMITTVFPWQYFENTSLAVIQFPYRYTSWAIAFLAIALSNILFNIQLKNVKEYCVSIMIVAIFIFLYAGSIYSDYARNIQKDSNIPVLSSKRKGEYKTLRTSSDTPIIINNGNYDYQFSYGALYGETDYMPMAAFNNSNSIFNRVSYVNGKREKFKQISLPNQIVYISNFKKNTRINLPALAYTNTVVKVNNKKVPYQISQRGTIEIKLLRNARSITVTYVPTKLLISGWILALITWIVIIGAYFRRKESSHY</sequence>
<reference evidence="2 3" key="1">
    <citation type="submission" date="2020-08" db="EMBL/GenBank/DDBJ databases">
        <title>A Genomic Blueprint of the Chicken Gut Microbiome.</title>
        <authorList>
            <person name="Gilroy R."/>
            <person name="Ravi A."/>
            <person name="Getino M."/>
            <person name="Pursley I."/>
            <person name="Horton D.L."/>
            <person name="Alikhan N.-F."/>
            <person name="Baker D."/>
            <person name="Gharbi K."/>
            <person name="Hall N."/>
            <person name="Watson M."/>
            <person name="Adriaenssens E.M."/>
            <person name="Foster-Nyarko E."/>
            <person name="Jarju S."/>
            <person name="Secka A."/>
            <person name="Antonio M."/>
            <person name="Oren A."/>
            <person name="Chaudhuri R."/>
            <person name="La Ragione R.M."/>
            <person name="Hildebrand F."/>
            <person name="Pallen M.J."/>
        </authorList>
    </citation>
    <scope>NUCLEOTIDE SEQUENCE [LARGE SCALE GENOMIC DNA]</scope>
    <source>
        <strain evidence="2 3">Sa3CUN2</strain>
    </source>
</reference>
<organism evidence="2 3">
    <name type="scientific">Limosilactobacillus avistercoris</name>
    <dbReference type="NCBI Taxonomy" id="2762243"/>
    <lineage>
        <taxon>Bacteria</taxon>
        <taxon>Bacillati</taxon>
        <taxon>Bacillota</taxon>
        <taxon>Bacilli</taxon>
        <taxon>Lactobacillales</taxon>
        <taxon>Lactobacillaceae</taxon>
        <taxon>Limosilactobacillus</taxon>
    </lineage>
</organism>
<feature type="transmembrane region" description="Helical" evidence="1">
    <location>
        <begin position="250"/>
        <end position="269"/>
    </location>
</feature>
<feature type="transmembrane region" description="Helical" evidence="1">
    <location>
        <begin position="216"/>
        <end position="238"/>
    </location>
</feature>
<feature type="transmembrane region" description="Helical" evidence="1">
    <location>
        <begin position="135"/>
        <end position="159"/>
    </location>
</feature>
<feature type="transmembrane region" description="Helical" evidence="1">
    <location>
        <begin position="101"/>
        <end position="123"/>
    </location>
</feature>
<protein>
    <recommendedName>
        <fullName evidence="4">YfhO family protein</fullName>
    </recommendedName>
</protein>
<evidence type="ECO:0008006" key="4">
    <source>
        <dbReference type="Google" id="ProtNLM"/>
    </source>
</evidence>
<dbReference type="EMBL" id="JACSQW010000015">
    <property type="protein sequence ID" value="MBD7895292.1"/>
    <property type="molecule type" value="Genomic_DNA"/>
</dbReference>
<dbReference type="Proteomes" id="UP000616837">
    <property type="component" value="Unassembled WGS sequence"/>
</dbReference>
<feature type="transmembrane region" description="Helical" evidence="1">
    <location>
        <begin position="179"/>
        <end position="204"/>
    </location>
</feature>
<keyword evidence="3" id="KW-1185">Reference proteome</keyword>
<keyword evidence="1" id="KW-0812">Transmembrane</keyword>
<accession>A0ABR8PDC7</accession>
<feature type="transmembrane region" description="Helical" evidence="1">
    <location>
        <begin position="39"/>
        <end position="56"/>
    </location>
</feature>